<feature type="active site" description="Proton donor; for dehydratase activity" evidence="7">
    <location>
        <position position="1148"/>
    </location>
</feature>
<keyword evidence="4" id="KW-0521">NADP</keyword>
<dbReference type="Pfam" id="PF02801">
    <property type="entry name" value="Ketoacyl-synt_C"/>
    <property type="match status" value="1"/>
</dbReference>
<dbReference type="GO" id="GO:1901336">
    <property type="term" value="P:lactone biosynthetic process"/>
    <property type="evidence" value="ECO:0007669"/>
    <property type="project" value="UniProtKB-ARBA"/>
</dbReference>
<dbReference type="Pfam" id="PF13602">
    <property type="entry name" value="ADH_zinc_N_2"/>
    <property type="match status" value="1"/>
</dbReference>
<dbReference type="InterPro" id="IPR006162">
    <property type="entry name" value="Ppantetheine_attach_site"/>
</dbReference>
<dbReference type="SUPFAM" id="SSF53901">
    <property type="entry name" value="Thiolase-like"/>
    <property type="match status" value="1"/>
</dbReference>
<dbReference type="SMART" id="SM00825">
    <property type="entry name" value="PKS_KS"/>
    <property type="match status" value="1"/>
</dbReference>
<dbReference type="InterPro" id="IPR036736">
    <property type="entry name" value="ACP-like_sf"/>
</dbReference>
<dbReference type="InterPro" id="IPR016036">
    <property type="entry name" value="Malonyl_transacylase_ACP-bd"/>
</dbReference>
<keyword evidence="1" id="KW-0596">Phosphopantetheine</keyword>
<dbReference type="PROSITE" id="PS50075">
    <property type="entry name" value="CARRIER"/>
    <property type="match status" value="1"/>
</dbReference>
<dbReference type="InterPro" id="IPR032821">
    <property type="entry name" value="PKS_assoc"/>
</dbReference>
<dbReference type="Proteomes" id="UP000664169">
    <property type="component" value="Unassembled WGS sequence"/>
</dbReference>
<evidence type="ECO:0000313" key="12">
    <source>
        <dbReference type="EMBL" id="CAF9933037.1"/>
    </source>
</evidence>
<feature type="region of interest" description="N-terminal hotdog fold" evidence="7">
    <location>
        <begin position="934"/>
        <end position="1072"/>
    </location>
</feature>
<proteinExistence type="predicted"/>
<evidence type="ECO:0000259" key="10">
    <source>
        <dbReference type="PROSITE" id="PS52004"/>
    </source>
</evidence>
<dbReference type="InterPro" id="IPR011032">
    <property type="entry name" value="GroES-like_sf"/>
</dbReference>
<feature type="domain" description="PKS/mFAS DH" evidence="11">
    <location>
        <begin position="934"/>
        <end position="1242"/>
    </location>
</feature>
<dbReference type="InterPro" id="IPR049551">
    <property type="entry name" value="PKS_DH_C"/>
</dbReference>
<dbReference type="InterPro" id="IPR016035">
    <property type="entry name" value="Acyl_Trfase/lysoPLipase"/>
</dbReference>
<feature type="region of interest" description="C-terminal hotdog fold" evidence="7">
    <location>
        <begin position="1084"/>
        <end position="1242"/>
    </location>
</feature>
<dbReference type="Pfam" id="PF08659">
    <property type="entry name" value="KR"/>
    <property type="match status" value="1"/>
</dbReference>
<evidence type="ECO:0000259" key="11">
    <source>
        <dbReference type="PROSITE" id="PS52019"/>
    </source>
</evidence>
<evidence type="ECO:0000313" key="13">
    <source>
        <dbReference type="Proteomes" id="UP000664169"/>
    </source>
</evidence>
<comment type="caution">
    <text evidence="12">The sequence shown here is derived from an EMBL/GenBank/DDBJ whole genome shotgun (WGS) entry which is preliminary data.</text>
</comment>
<dbReference type="Pfam" id="PF23114">
    <property type="entry name" value="NAD-bd_HRPKS_sdrA"/>
    <property type="match status" value="1"/>
</dbReference>
<evidence type="ECO:0000256" key="7">
    <source>
        <dbReference type="PROSITE-ProRule" id="PRU01363"/>
    </source>
</evidence>
<dbReference type="InterPro" id="IPR014031">
    <property type="entry name" value="Ketoacyl_synth_C"/>
</dbReference>
<dbReference type="InterPro" id="IPR049552">
    <property type="entry name" value="PKS_DH_N"/>
</dbReference>
<dbReference type="InterPro" id="IPR013968">
    <property type="entry name" value="PKS_KR"/>
</dbReference>
<dbReference type="SUPFAM" id="SSF47336">
    <property type="entry name" value="ACP-like"/>
    <property type="match status" value="1"/>
</dbReference>
<sequence length="2457" mass="267803">MTSTKTSKYVQDPIAVVGIACRLPGDNNSPHALWKFLMEGGTADNAAPETRFNLKGHFDGSRKPKTMRSPGGMFLENVDPQEFDAAFFGISKTDAIAMDPQQRQLLEVVYECLENAGVKMESIDNAPVGCFVGSYGVDYADMQARDPEDRPPSVTIGVGRAILSNRISHFFNLKGPSMTIDTACSGSLVGLDVACRYLQSGEINGAVVAGANLYLSPEHNLDSGAMKAASSPSGKCHTFDVKADGYIKAEAINALYVKRLSDAVRDRDPIRAVIRGIATNSDGRTPGIASPSAEAQAAAIRSAYANAGLTDFNETRYLECHGTGTQAGDPQEVQGVASVFSQSRSPDQPLVIGSIKSNIGHSEPAAGVSGMLKAVLIVENGSIPGNPTFITPNPKIDFENLRVKATRTAIPWPKGVIRRVSVNSFGYGGSNAHAVVEEPKVAISNYAPAHKSSYAAVDNFFDDDDEESVSLSRPTVLLFSANKESSLKSNLKLLRKHLLNPNVKINLSDLAYTLSERRTHHFNRAYLITKTAQIDETAVTYGKQSNEPLKLGFVFTGQGAQWSQMGKQLVETFPELKSLLLYFDDVLKACSIPPSWSFLDELTEPRDPGRMRRPEFSQPLVTALQLAILTILRKWGINNVEGVIGHSSGEIAAAYAAGLLTQDEAILVAYYRGQAAEAFSATSGDVGMLAVGIGEEEVRPFIGDLADTVEIACYNSPSSLTLSGKTNSLQIVKTRISEKGHFARLLQVDLAYHSRLMADIANKYSEMLSKDFSATQKPGSVKMFSTVLASKIEEPTDVKYWISNLLQPVKFHHSFQQMISADEGINFLIEIGPSGALAGPISQILKAGSAGAKKIQYYPALKRGQDSVSPLFDLTGRLFLAGGDVDFTKVNEGNSETKPSLIIDLPNYSWEHSTKYWYENDSSKDWRNRLFPAHELLGSKILGTTWHAPSWKQTLLLEHLPWLKDHKMGSDIVFPGAGFIALAVEAIRQKHIALNLIEDTPAINSPTFRIRDISFPKALVLTEGDEGSKITVSLAPTSKAQGVWQEFKISSFSGNAWVENCFGLVRIEADQQVVAKESDVAPLVHPVPGSLWYKAMQDVGYNFGPLFQRQLSVECFSGKRHSRSIVSLDALAKGEPDTTYALHPVSIDGCFQTCAPSLWNGNRSSVCDVLIPAMIGEIIIPTITTPKNTGVSITTSRYSKLGRIEETKNYISEASVYDQDTGHLVFRVSGFQYHKLDVDETPYSKHKYSRLLWKPDISHFSQRGLTHFIQSSAKSSGMEKIQEILDLFYHKQPSLAVLELNNISRDEDSLWLHEKTDDKDARVACSHYAYGSIDAAALVKVQQKYAASDSHEFAVLDIAKSVGPFSTETPVFNLAIIRAPLTKSKTFDKIITNVRTLLQPDGQILFLCESQNSDIAEINYHSNLTGDETSANSPILEDGSTTNGTPNSSETPRSTISATTAVSDDASQCTCLKSAAKDENGNTVNELKSCSNCAQIKETVEDTDFRGIAINANSRDADQLQFEGIDHFGFLTVPNRSNAQASASDNSITVFHFNALPPSALKIIERLRNNGWNVATTSDYSDIKTNQIIVLDELSVSLFPDMQAEVWDIMKKLTSSGKHILWVTKGAQMQVTDPENAMIFGLARTVRAEDPSVKLTCLDIESDTGDYSIDAINDVARSLRKGQPKTRIENEFVERNGVIYVGRIQPDHVVNDIWTPKDGVSHTKDIAIHKHDNLIRLTCTRVGNIDSLVYTEVAKQELPIRDNCVEVEIAAAGLNFKDVAVTMGIVPENEHLLGLEGAGTIRRIGKSVTSYEIGQRVLVFEKGTFANRIEATTERVYPIPDSMSFEEASTLASVYLTALYSIYDLGGTEKGDKVLLHSASGGLGIACIQICQHIGAEVFCTVGTDQKRKFLHDTFGIPHDHIFNSRTTEFANEIMRITDGYGVDLILNSLTGDLLDASWRCVAEGGNMIELGKRDMLDRKNLAMEPFGRNASYRCFDMAHKHVSDILIARLLKQLFGLINEGHVKPISPIEVFPFEEIQNAFRYMRGANHIGKIVISRKENEDPKMPVAPARPSLKLRADVSYLIIGGLRGLCGSLAIDMARQGAKNLVVMSRSGYADSRSQGILKDIDSEGCTIDLIKGDVSSFEDVRRAFKSARLPIGGVVQGAMVLRDTIFDSMTLEEYSAATRPKVQGTWNIHNIAVEENLKLDFFTMLSSVSGVVGQKGQANYAAANSFLDSFSSYRRSLGLSACSVDLGAVDDVGYMSEHKDILAKLETEAWTPINESLFLDIVRCSILQQIATINPASASQMITSVAIPQREDSYLMADARFSTLCFGNTLSNTEAADSGSAAIRQFLGMISAGAAAVDAASVVNAGVEMLNTQLTTILRLGEPMEPAKALSSYGLDSLAAVEIRNWIRAQLNAEVTVLDITGASSLVALVEKIVGKLAAATAATASSGA</sequence>
<feature type="region of interest" description="Disordered" evidence="8">
    <location>
        <begin position="1426"/>
        <end position="1454"/>
    </location>
</feature>
<dbReference type="InterPro" id="IPR014043">
    <property type="entry name" value="Acyl_transferase_dom"/>
</dbReference>
<gene>
    <name evidence="12" type="ORF">GOMPHAMPRED_007130</name>
</gene>
<dbReference type="Gene3D" id="3.10.129.110">
    <property type="entry name" value="Polyketide synthase dehydratase"/>
    <property type="match status" value="1"/>
</dbReference>
<dbReference type="SUPFAM" id="SSF50129">
    <property type="entry name" value="GroES-like"/>
    <property type="match status" value="1"/>
</dbReference>
<dbReference type="OrthoDB" id="329835at2759"/>
<dbReference type="CDD" id="cd05195">
    <property type="entry name" value="enoyl_red"/>
    <property type="match status" value="1"/>
</dbReference>
<dbReference type="Pfam" id="PF16197">
    <property type="entry name" value="KAsynt_C_assoc"/>
    <property type="match status" value="1"/>
</dbReference>
<dbReference type="Gene3D" id="3.40.50.720">
    <property type="entry name" value="NAD(P)-binding Rossmann-like Domain"/>
    <property type="match status" value="3"/>
</dbReference>
<dbReference type="Gene3D" id="3.30.70.3290">
    <property type="match status" value="1"/>
</dbReference>
<dbReference type="InterPro" id="IPR020806">
    <property type="entry name" value="PKS_PP-bd"/>
</dbReference>
<dbReference type="InterPro" id="IPR050091">
    <property type="entry name" value="PKS_NRPS_Biosynth_Enz"/>
</dbReference>
<dbReference type="InterPro" id="IPR057326">
    <property type="entry name" value="KR_dom"/>
</dbReference>
<dbReference type="SUPFAM" id="SSF51735">
    <property type="entry name" value="NAD(P)-binding Rossmann-fold domains"/>
    <property type="match status" value="3"/>
</dbReference>
<dbReference type="SMART" id="SM00829">
    <property type="entry name" value="PKS_ER"/>
    <property type="match status" value="1"/>
</dbReference>
<dbReference type="GO" id="GO:0016491">
    <property type="term" value="F:oxidoreductase activity"/>
    <property type="evidence" value="ECO:0007669"/>
    <property type="project" value="InterPro"/>
</dbReference>
<dbReference type="PROSITE" id="PS52019">
    <property type="entry name" value="PKS_MFAS_DH"/>
    <property type="match status" value="1"/>
</dbReference>
<dbReference type="GO" id="GO:0031177">
    <property type="term" value="F:phosphopantetheine binding"/>
    <property type="evidence" value="ECO:0007669"/>
    <property type="project" value="InterPro"/>
</dbReference>
<dbReference type="InterPro" id="IPR014030">
    <property type="entry name" value="Ketoacyl_synth_N"/>
</dbReference>
<dbReference type="SUPFAM" id="SSF55048">
    <property type="entry name" value="Probable ACP-binding domain of malonyl-CoA ACP transacylase"/>
    <property type="match status" value="1"/>
</dbReference>
<dbReference type="Gene3D" id="3.40.50.150">
    <property type="entry name" value="Vaccinia Virus protein VP39"/>
    <property type="match status" value="1"/>
</dbReference>
<keyword evidence="5" id="KW-0511">Multifunctional enzyme</keyword>
<name>A0A8H3IM41_9LECA</name>
<dbReference type="InterPro" id="IPR009081">
    <property type="entry name" value="PP-bd_ACP"/>
</dbReference>
<dbReference type="SMART" id="SM00822">
    <property type="entry name" value="PKS_KR"/>
    <property type="match status" value="1"/>
</dbReference>
<keyword evidence="6" id="KW-0012">Acyltransferase</keyword>
<protein>
    <recommendedName>
        <fullName evidence="14">Polyketide synthase</fullName>
    </recommendedName>
</protein>
<dbReference type="InterPro" id="IPR020841">
    <property type="entry name" value="PKS_Beta-ketoAc_synthase_dom"/>
</dbReference>
<evidence type="ECO:0000256" key="2">
    <source>
        <dbReference type="ARBA" id="ARBA00022553"/>
    </source>
</evidence>
<dbReference type="InterPro" id="IPR013154">
    <property type="entry name" value="ADH-like_N"/>
</dbReference>
<dbReference type="Gene3D" id="1.10.1200.10">
    <property type="entry name" value="ACP-like"/>
    <property type="match status" value="1"/>
</dbReference>
<dbReference type="SMART" id="SM00826">
    <property type="entry name" value="PKS_DH"/>
    <property type="match status" value="1"/>
</dbReference>
<keyword evidence="13" id="KW-1185">Reference proteome</keyword>
<dbReference type="Pfam" id="PF00550">
    <property type="entry name" value="PP-binding"/>
    <property type="match status" value="1"/>
</dbReference>
<dbReference type="SUPFAM" id="SSF52151">
    <property type="entry name" value="FabD/lysophospholipase-like"/>
    <property type="match status" value="1"/>
</dbReference>
<evidence type="ECO:0000256" key="1">
    <source>
        <dbReference type="ARBA" id="ARBA00022450"/>
    </source>
</evidence>
<dbReference type="Pfam" id="PF21089">
    <property type="entry name" value="PKS_DH_N"/>
    <property type="match status" value="1"/>
</dbReference>
<organism evidence="12 13">
    <name type="scientific">Gomphillus americanus</name>
    <dbReference type="NCBI Taxonomy" id="1940652"/>
    <lineage>
        <taxon>Eukaryota</taxon>
        <taxon>Fungi</taxon>
        <taxon>Dikarya</taxon>
        <taxon>Ascomycota</taxon>
        <taxon>Pezizomycotina</taxon>
        <taxon>Lecanoromycetes</taxon>
        <taxon>OSLEUM clade</taxon>
        <taxon>Ostropomycetidae</taxon>
        <taxon>Ostropales</taxon>
        <taxon>Graphidaceae</taxon>
        <taxon>Gomphilloideae</taxon>
        <taxon>Gomphillus</taxon>
    </lineage>
</organism>
<dbReference type="PROSITE" id="PS52004">
    <property type="entry name" value="KS3_2"/>
    <property type="match status" value="1"/>
</dbReference>
<dbReference type="Pfam" id="PF08240">
    <property type="entry name" value="ADH_N"/>
    <property type="match status" value="1"/>
</dbReference>
<dbReference type="PANTHER" id="PTHR43775">
    <property type="entry name" value="FATTY ACID SYNTHASE"/>
    <property type="match status" value="1"/>
</dbReference>
<dbReference type="GO" id="GO:0006633">
    <property type="term" value="P:fatty acid biosynthetic process"/>
    <property type="evidence" value="ECO:0007669"/>
    <property type="project" value="TreeGrafter"/>
</dbReference>
<evidence type="ECO:0000256" key="6">
    <source>
        <dbReference type="ARBA" id="ARBA00023315"/>
    </source>
</evidence>
<feature type="domain" description="Ketosynthase family 3 (KS3)" evidence="10">
    <location>
        <begin position="11"/>
        <end position="438"/>
    </location>
</feature>
<dbReference type="InterPro" id="IPR042104">
    <property type="entry name" value="PKS_dehydratase_sf"/>
</dbReference>
<accession>A0A8H3IM41</accession>
<keyword evidence="3" id="KW-0808">Transferase</keyword>
<evidence type="ECO:0008006" key="14">
    <source>
        <dbReference type="Google" id="ProtNLM"/>
    </source>
</evidence>
<dbReference type="InterPro" id="IPR020843">
    <property type="entry name" value="ER"/>
</dbReference>
<dbReference type="Pfam" id="PF00109">
    <property type="entry name" value="ketoacyl-synt"/>
    <property type="match status" value="1"/>
</dbReference>
<dbReference type="InterPro" id="IPR049900">
    <property type="entry name" value="PKS_mFAS_DH"/>
</dbReference>
<evidence type="ECO:0000256" key="5">
    <source>
        <dbReference type="ARBA" id="ARBA00023268"/>
    </source>
</evidence>
<dbReference type="Pfam" id="PF14765">
    <property type="entry name" value="PS-DH"/>
    <property type="match status" value="1"/>
</dbReference>
<dbReference type="InterPro" id="IPR036291">
    <property type="entry name" value="NAD(P)-bd_dom_sf"/>
</dbReference>
<dbReference type="PROSITE" id="PS00012">
    <property type="entry name" value="PHOSPHOPANTETHEINE"/>
    <property type="match status" value="1"/>
</dbReference>
<feature type="domain" description="Carrier" evidence="9">
    <location>
        <begin position="2369"/>
        <end position="2445"/>
    </location>
</feature>
<dbReference type="FunFam" id="3.40.50.720:FF:000209">
    <property type="entry name" value="Polyketide synthase Pks12"/>
    <property type="match status" value="1"/>
</dbReference>
<evidence type="ECO:0000256" key="3">
    <source>
        <dbReference type="ARBA" id="ARBA00022679"/>
    </source>
</evidence>
<reference evidence="12" key="1">
    <citation type="submission" date="2021-03" db="EMBL/GenBank/DDBJ databases">
        <authorList>
            <person name="Tagirdzhanova G."/>
        </authorList>
    </citation>
    <scope>NUCLEOTIDE SEQUENCE</scope>
</reference>
<feature type="active site" description="Proton acceptor; for dehydratase activity" evidence="7">
    <location>
        <position position="966"/>
    </location>
</feature>
<dbReference type="EMBL" id="CAJPDQ010000051">
    <property type="protein sequence ID" value="CAF9933037.1"/>
    <property type="molecule type" value="Genomic_DNA"/>
</dbReference>
<dbReference type="SMART" id="SM00823">
    <property type="entry name" value="PKS_PP"/>
    <property type="match status" value="1"/>
</dbReference>
<dbReference type="CDD" id="cd00833">
    <property type="entry name" value="PKS"/>
    <property type="match status" value="1"/>
</dbReference>
<dbReference type="GO" id="GO:0004312">
    <property type="term" value="F:fatty acid synthase activity"/>
    <property type="evidence" value="ECO:0007669"/>
    <property type="project" value="TreeGrafter"/>
</dbReference>
<keyword evidence="2" id="KW-0597">Phosphoprotein</keyword>
<evidence type="ECO:0000259" key="9">
    <source>
        <dbReference type="PROSITE" id="PS50075"/>
    </source>
</evidence>
<dbReference type="InterPro" id="IPR016039">
    <property type="entry name" value="Thiolase-like"/>
</dbReference>
<dbReference type="Gene3D" id="3.40.366.10">
    <property type="entry name" value="Malonyl-Coenzyme A Acyl Carrier Protein, domain 2"/>
    <property type="match status" value="1"/>
</dbReference>
<dbReference type="InterPro" id="IPR056501">
    <property type="entry name" value="NAD-bd_HRPKS_sdrA"/>
</dbReference>
<dbReference type="GO" id="GO:0030639">
    <property type="term" value="P:polyketide biosynthetic process"/>
    <property type="evidence" value="ECO:0007669"/>
    <property type="project" value="UniProtKB-ARBA"/>
</dbReference>
<dbReference type="Gene3D" id="3.90.180.10">
    <property type="entry name" value="Medium-chain alcohol dehydrogenases, catalytic domain"/>
    <property type="match status" value="1"/>
</dbReference>
<dbReference type="InterPro" id="IPR029063">
    <property type="entry name" value="SAM-dependent_MTases_sf"/>
</dbReference>
<dbReference type="Pfam" id="PF00698">
    <property type="entry name" value="Acyl_transf_1"/>
    <property type="match status" value="1"/>
</dbReference>
<evidence type="ECO:0000256" key="8">
    <source>
        <dbReference type="SAM" id="MobiDB-lite"/>
    </source>
</evidence>
<dbReference type="SMART" id="SM00827">
    <property type="entry name" value="PKS_AT"/>
    <property type="match status" value="1"/>
</dbReference>
<evidence type="ECO:0000256" key="4">
    <source>
        <dbReference type="ARBA" id="ARBA00022857"/>
    </source>
</evidence>
<dbReference type="InterPro" id="IPR001227">
    <property type="entry name" value="Ac_transferase_dom_sf"/>
</dbReference>
<dbReference type="Gene3D" id="3.40.47.10">
    <property type="match status" value="1"/>
</dbReference>
<dbReference type="PANTHER" id="PTHR43775:SF18">
    <property type="entry name" value="ENZYME, PUTATIVE (JCVI)-RELATED"/>
    <property type="match status" value="1"/>
</dbReference>
<dbReference type="InterPro" id="IPR020807">
    <property type="entry name" value="PKS_DH"/>
</dbReference>